<sequence>MSSSPGSYAQGADRYQTKRDEALKTGPFSFPIQKPTQTLPHPVGISSAPSGTYYGVAGSNIYSSSLNSTLPYNLPKQQTSPYGSLLQDPFTHSQANHYQPLLPSSLPGQHMSFSQDLFMSQALTQQSSSVQTQNQSQSPNQNPNQNSYQNQNQHQAQAQNSNFVSQDHKLLSASNYSQLPAQIPHLSREHSSPQTSTTSPSVLQTPLKLSSHLSATNNGAITDKDGLAMRQPNARKSTFNRPQNEQFLYFKDSALFKGKLPADSKLQDKLFIHAKHFKLAKDNSQPREKIEFNSPVSQGDQEKPFICTHPGCTWAFARQSDLHRHAKSHNKPMFHCPYWRSDPTCHRKGGSFSRLDILKRHLRLMHYVKDKQNDIQGVDPGWCRACQKMFTSSKDFIDHCVECANAITPAEWRTTNTSKTEND</sequence>
<evidence type="ECO:0000313" key="1">
    <source>
        <dbReference type="EMBL" id="QFZ28527.1"/>
    </source>
</evidence>
<reference evidence="2" key="1">
    <citation type="journal article" date="2019" name="MBio">
        <title>Comparative genomics for the elucidation of multidrug resistance (MDR) in Candida lusitaniae.</title>
        <authorList>
            <person name="Kannan A."/>
            <person name="Asner S.A."/>
            <person name="Trachsel E."/>
            <person name="Kelly S."/>
            <person name="Parker J."/>
            <person name="Sanglard D."/>
        </authorList>
    </citation>
    <scope>NUCLEOTIDE SEQUENCE [LARGE SCALE GENOMIC DNA]</scope>
    <source>
        <strain evidence="2">P1</strain>
    </source>
</reference>
<dbReference type="Proteomes" id="UP000326582">
    <property type="component" value="Chromosome 4"/>
</dbReference>
<accession>A0ACD0WM23</accession>
<protein>
    <submittedName>
        <fullName evidence="1">Transcriptional regulator</fullName>
    </submittedName>
</protein>
<keyword evidence="2" id="KW-1185">Reference proteome</keyword>
<gene>
    <name evidence="1" type="ORF">EJF14_40569</name>
</gene>
<dbReference type="EMBL" id="CP038487">
    <property type="protein sequence ID" value="QFZ28527.1"/>
    <property type="molecule type" value="Genomic_DNA"/>
</dbReference>
<proteinExistence type="predicted"/>
<evidence type="ECO:0000313" key="2">
    <source>
        <dbReference type="Proteomes" id="UP000326582"/>
    </source>
</evidence>
<name>A0ACD0WM23_CLALS</name>
<organism evidence="1 2">
    <name type="scientific">Clavispora lusitaniae</name>
    <name type="common">Candida lusitaniae</name>
    <dbReference type="NCBI Taxonomy" id="36911"/>
    <lineage>
        <taxon>Eukaryota</taxon>
        <taxon>Fungi</taxon>
        <taxon>Dikarya</taxon>
        <taxon>Ascomycota</taxon>
        <taxon>Saccharomycotina</taxon>
        <taxon>Pichiomycetes</taxon>
        <taxon>Metschnikowiaceae</taxon>
        <taxon>Clavispora</taxon>
    </lineage>
</organism>